<dbReference type="EMBL" id="MQUB01000001">
    <property type="protein sequence ID" value="PQB03819.1"/>
    <property type="molecule type" value="Genomic_DNA"/>
</dbReference>
<evidence type="ECO:0000313" key="4">
    <source>
        <dbReference type="Proteomes" id="UP000239800"/>
    </source>
</evidence>
<keyword evidence="2" id="KW-0732">Signal</keyword>
<feature type="signal peptide" evidence="2">
    <location>
        <begin position="1"/>
        <end position="16"/>
    </location>
</feature>
<keyword evidence="1" id="KW-0175">Coiled coil</keyword>
<comment type="caution">
    <text evidence="3">The sequence shown here is derived from an EMBL/GenBank/DDBJ whole genome shotgun (WGS) entry which is preliminary data.</text>
</comment>
<accession>A0A2S7KMG0</accession>
<evidence type="ECO:0000256" key="2">
    <source>
        <dbReference type="SAM" id="SignalP"/>
    </source>
</evidence>
<protein>
    <recommendedName>
        <fullName evidence="5">Alpha/beta hydrolase</fullName>
    </recommendedName>
</protein>
<keyword evidence="4" id="KW-1185">Reference proteome</keyword>
<dbReference type="OrthoDB" id="9764953at2"/>
<dbReference type="RefSeq" id="WP_104811742.1">
    <property type="nucleotide sequence ID" value="NZ_MQUB01000001.1"/>
</dbReference>
<evidence type="ECO:0000313" key="3">
    <source>
        <dbReference type="EMBL" id="PQB03819.1"/>
    </source>
</evidence>
<dbReference type="InterPro" id="IPR029058">
    <property type="entry name" value="AB_hydrolase_fold"/>
</dbReference>
<reference evidence="3 4" key="1">
    <citation type="submission" date="2016-11" db="EMBL/GenBank/DDBJ databases">
        <title>Trade-off between light-utilization and light-protection in marine flavobacteria.</title>
        <authorList>
            <person name="Kumagai Y."/>
        </authorList>
    </citation>
    <scope>NUCLEOTIDE SEQUENCE [LARGE SCALE GENOMIC DNA]</scope>
    <source>
        <strain evidence="3 4">NBRC 107741</strain>
    </source>
</reference>
<dbReference type="Proteomes" id="UP000239800">
    <property type="component" value="Unassembled WGS sequence"/>
</dbReference>
<organism evidence="3 4">
    <name type="scientific">Aureitalea marina</name>
    <dbReference type="NCBI Taxonomy" id="930804"/>
    <lineage>
        <taxon>Bacteria</taxon>
        <taxon>Pseudomonadati</taxon>
        <taxon>Bacteroidota</taxon>
        <taxon>Flavobacteriia</taxon>
        <taxon>Flavobacteriales</taxon>
        <taxon>Flavobacteriaceae</taxon>
        <taxon>Aureitalea</taxon>
    </lineage>
</organism>
<proteinExistence type="predicted"/>
<gene>
    <name evidence="3" type="ORF">BST85_02070</name>
</gene>
<dbReference type="SUPFAM" id="SSF53474">
    <property type="entry name" value="alpha/beta-Hydrolases"/>
    <property type="match status" value="1"/>
</dbReference>
<feature type="chain" id="PRO_5015608903" description="Alpha/beta hydrolase" evidence="2">
    <location>
        <begin position="17"/>
        <end position="446"/>
    </location>
</feature>
<dbReference type="AlphaFoldDB" id="A0A2S7KMG0"/>
<evidence type="ECO:0000256" key="1">
    <source>
        <dbReference type="SAM" id="Coils"/>
    </source>
</evidence>
<name>A0A2S7KMG0_9FLAO</name>
<sequence>MRFLVSLLLLPYFLLAQQTVPERTERIVIPGTSESYLQFIPADYDKDRLWPAIFVFDPGGNGANGISPFLEVAGEFGYLVFASNDARNGRHSENFDIAGRMINGAISNYSIDAKRMYVAGFSGGSRLASAIAVLSKQMAGVIACGSGFSPNVNEQPTQESFVYAGLVGTADMNYAEMHAAHAWLNKFDVSNRMFVFEGEHRWPDPTTIKRAILWLEMGTEKNAKPEWLAADRRYGDSLFKAGDFLMAHKEFKAIRDGKPTFAQRKYADSLLAVIGQKDDVMQQIREEDQLLAKENKLLNELSERYLQDLKKAKKASFKWWNKQIDGYTITAVEDGPQGKQAARVIRHIQAISLESGFVDQQHKDSYDKALFSSKLLLLTDPDRGYYHYLLVYTHEMGGKRDLALEQLEDSFRSGALKAPEFTTYRLHQQLQGDKDYEDLIARYSTD</sequence>
<evidence type="ECO:0008006" key="5">
    <source>
        <dbReference type="Google" id="ProtNLM"/>
    </source>
</evidence>
<dbReference type="Gene3D" id="3.40.50.1820">
    <property type="entry name" value="alpha/beta hydrolase"/>
    <property type="match status" value="1"/>
</dbReference>
<feature type="coiled-coil region" evidence="1">
    <location>
        <begin position="284"/>
        <end position="315"/>
    </location>
</feature>